<gene>
    <name evidence="1" type="ORF">BDR25DRAFT_345136</name>
</gene>
<dbReference type="EMBL" id="MU003522">
    <property type="protein sequence ID" value="KAF2466928.1"/>
    <property type="molecule type" value="Genomic_DNA"/>
</dbReference>
<sequence>MAATARTFGTAKPLLSLQLLRTQDGDIDGLNIIHIAGTKGKGSTCAFVDSFLRAYGERAGFPSKTGLYTSPHLIYPEERIRINSKPLERSVFAKYFFEVFETLSQRDPAVFETKPRFLQLFLLVAFHTFIREGVDAAIFETHHGGEYDATNVIRRPVVTAITSLGMDHVSQLGPSIENIAWHKSGIFKPGAAAFSVIQEAHADKVLRQRALDRGVDLHFIQSDSSLPKQEMNLKPDVQRLNCSLASAVARSFLDQRAPSDSPQFGSTDVLNGIHQFSWPGRFQTIIQGVNQWYLDGAHNEMSVTKAADWFIETPGTQRPPRPRILIFSQVSKQRDATAVLESLATSFKPGEIHYAIFPTYDPRQDLDSMTDLKPEASIISEQRSFSTIWKKIHPASKVISAPTVTLALDAARDIGKMNSGMQTLITGSQHLVGEALFVLKRAV</sequence>
<comment type="caution">
    <text evidence="1">The sequence shown here is derived from an EMBL/GenBank/DDBJ whole genome shotgun (WGS) entry which is preliminary data.</text>
</comment>
<evidence type="ECO:0000313" key="2">
    <source>
        <dbReference type="Proteomes" id="UP000799755"/>
    </source>
</evidence>
<protein>
    <submittedName>
        <fullName evidence="1">Tetrahydrofolylpolyglutamate synthase</fullName>
    </submittedName>
</protein>
<reference evidence="1" key="1">
    <citation type="journal article" date="2020" name="Stud. Mycol.">
        <title>101 Dothideomycetes genomes: a test case for predicting lifestyles and emergence of pathogens.</title>
        <authorList>
            <person name="Haridas S."/>
            <person name="Albert R."/>
            <person name="Binder M."/>
            <person name="Bloem J."/>
            <person name="Labutti K."/>
            <person name="Salamov A."/>
            <person name="Andreopoulos B."/>
            <person name="Baker S."/>
            <person name="Barry K."/>
            <person name="Bills G."/>
            <person name="Bluhm B."/>
            <person name="Cannon C."/>
            <person name="Castanera R."/>
            <person name="Culley D."/>
            <person name="Daum C."/>
            <person name="Ezra D."/>
            <person name="Gonzalez J."/>
            <person name="Henrissat B."/>
            <person name="Kuo A."/>
            <person name="Liang C."/>
            <person name="Lipzen A."/>
            <person name="Lutzoni F."/>
            <person name="Magnuson J."/>
            <person name="Mondo S."/>
            <person name="Nolan M."/>
            <person name="Ohm R."/>
            <person name="Pangilinan J."/>
            <person name="Park H.-J."/>
            <person name="Ramirez L."/>
            <person name="Alfaro M."/>
            <person name="Sun H."/>
            <person name="Tritt A."/>
            <person name="Yoshinaga Y."/>
            <person name="Zwiers L.-H."/>
            <person name="Turgeon B."/>
            <person name="Goodwin S."/>
            <person name="Spatafora J."/>
            <person name="Crous P."/>
            <person name="Grigoriev I."/>
        </authorList>
    </citation>
    <scope>NUCLEOTIDE SEQUENCE</scope>
    <source>
        <strain evidence="1">ATCC 200398</strain>
    </source>
</reference>
<evidence type="ECO:0000313" key="1">
    <source>
        <dbReference type="EMBL" id="KAF2466928.1"/>
    </source>
</evidence>
<accession>A0ACB6QK33</accession>
<name>A0ACB6QK33_9PLEO</name>
<dbReference type="Proteomes" id="UP000799755">
    <property type="component" value="Unassembled WGS sequence"/>
</dbReference>
<organism evidence="1 2">
    <name type="scientific">Lindgomyces ingoldianus</name>
    <dbReference type="NCBI Taxonomy" id="673940"/>
    <lineage>
        <taxon>Eukaryota</taxon>
        <taxon>Fungi</taxon>
        <taxon>Dikarya</taxon>
        <taxon>Ascomycota</taxon>
        <taxon>Pezizomycotina</taxon>
        <taxon>Dothideomycetes</taxon>
        <taxon>Pleosporomycetidae</taxon>
        <taxon>Pleosporales</taxon>
        <taxon>Lindgomycetaceae</taxon>
        <taxon>Lindgomyces</taxon>
    </lineage>
</organism>
<proteinExistence type="predicted"/>
<keyword evidence="2" id="KW-1185">Reference proteome</keyword>